<evidence type="ECO:0000256" key="2">
    <source>
        <dbReference type="ARBA" id="ARBA00023125"/>
    </source>
</evidence>
<dbReference type="InterPro" id="IPR027417">
    <property type="entry name" value="P-loop_NTPase"/>
</dbReference>
<dbReference type="PATRIC" id="fig|261654.4.peg.5922"/>
<dbReference type="PANTHER" id="PTHR47691">
    <property type="entry name" value="REGULATOR-RELATED"/>
    <property type="match status" value="1"/>
</dbReference>
<dbReference type="Pfam" id="PF03704">
    <property type="entry name" value="BTAD"/>
    <property type="match status" value="1"/>
</dbReference>
<dbReference type="Gene3D" id="3.40.50.300">
    <property type="entry name" value="P-loop containing nucleotide triphosphate hydrolases"/>
    <property type="match status" value="1"/>
</dbReference>
<dbReference type="InterPro" id="IPR036388">
    <property type="entry name" value="WH-like_DNA-bd_sf"/>
</dbReference>
<dbReference type="SUPFAM" id="SSF52540">
    <property type="entry name" value="P-loop containing nucleoside triphosphate hydrolases"/>
    <property type="match status" value="1"/>
</dbReference>
<protein>
    <submittedName>
        <fullName evidence="5">Predicted ATPase</fullName>
    </submittedName>
</protein>
<dbReference type="PROSITE" id="PS51755">
    <property type="entry name" value="OMPR_PHOB"/>
    <property type="match status" value="1"/>
</dbReference>
<dbReference type="InterPro" id="IPR049945">
    <property type="entry name" value="AAA_22"/>
</dbReference>
<dbReference type="GO" id="GO:0000160">
    <property type="term" value="P:phosphorelay signal transduction system"/>
    <property type="evidence" value="ECO:0007669"/>
    <property type="project" value="InterPro"/>
</dbReference>
<reference evidence="6" key="1">
    <citation type="submission" date="2016-06" db="EMBL/GenBank/DDBJ databases">
        <authorList>
            <person name="Varghese N."/>
            <person name="Submissions Spin"/>
        </authorList>
    </citation>
    <scope>NUCLEOTIDE SEQUENCE [LARGE SCALE GENOMIC DNA]</scope>
    <source>
        <strain evidence="6">DSM 44815</strain>
    </source>
</reference>
<organism evidence="5 6">
    <name type="scientific">Micromonospora auratinigra</name>
    <dbReference type="NCBI Taxonomy" id="261654"/>
    <lineage>
        <taxon>Bacteria</taxon>
        <taxon>Bacillati</taxon>
        <taxon>Actinomycetota</taxon>
        <taxon>Actinomycetes</taxon>
        <taxon>Micromonosporales</taxon>
        <taxon>Micromonosporaceae</taxon>
        <taxon>Micromonospora</taxon>
    </lineage>
</organism>
<dbReference type="GO" id="GO:0006355">
    <property type="term" value="P:regulation of DNA-templated transcription"/>
    <property type="evidence" value="ECO:0007669"/>
    <property type="project" value="InterPro"/>
</dbReference>
<accession>A0A1A9A9M4</accession>
<comment type="similarity">
    <text evidence="1">Belongs to the AfsR/DnrI/RedD regulatory family.</text>
</comment>
<dbReference type="PANTHER" id="PTHR47691:SF3">
    <property type="entry name" value="HTH-TYPE TRANSCRIPTIONAL REGULATOR RV0890C-RELATED"/>
    <property type="match status" value="1"/>
</dbReference>
<evidence type="ECO:0000313" key="6">
    <source>
        <dbReference type="Proteomes" id="UP000199385"/>
    </source>
</evidence>
<dbReference type="EMBL" id="LT594323">
    <property type="protein sequence ID" value="SBT52899.1"/>
    <property type="molecule type" value="Genomic_DNA"/>
</dbReference>
<evidence type="ECO:0000256" key="1">
    <source>
        <dbReference type="ARBA" id="ARBA00005820"/>
    </source>
</evidence>
<dbReference type="RefSeq" id="WP_091671452.1">
    <property type="nucleotide sequence ID" value="NZ_LT594323.1"/>
</dbReference>
<feature type="domain" description="OmpR/PhoB-type" evidence="4">
    <location>
        <begin position="1"/>
        <end position="90"/>
    </location>
</feature>
<dbReference type="AlphaFoldDB" id="A0A1A9A9M4"/>
<keyword evidence="6" id="KW-1185">Reference proteome</keyword>
<evidence type="ECO:0000259" key="4">
    <source>
        <dbReference type="PROSITE" id="PS51755"/>
    </source>
</evidence>
<dbReference type="InterPro" id="IPR005158">
    <property type="entry name" value="BTAD"/>
</dbReference>
<dbReference type="InterPro" id="IPR016032">
    <property type="entry name" value="Sig_transdc_resp-reg_C-effctor"/>
</dbReference>
<dbReference type="InterPro" id="IPR058852">
    <property type="entry name" value="HTH_77"/>
</dbReference>
<dbReference type="SUPFAM" id="SSF48452">
    <property type="entry name" value="TPR-like"/>
    <property type="match status" value="2"/>
</dbReference>
<dbReference type="SUPFAM" id="SSF46894">
    <property type="entry name" value="C-terminal effector domain of the bipartite response regulators"/>
    <property type="match status" value="1"/>
</dbReference>
<dbReference type="Gene3D" id="1.25.40.10">
    <property type="entry name" value="Tetratricopeptide repeat domain"/>
    <property type="match status" value="3"/>
</dbReference>
<dbReference type="InterPro" id="IPR001867">
    <property type="entry name" value="OmpR/PhoB-type_DNA-bd"/>
</dbReference>
<evidence type="ECO:0000313" key="5">
    <source>
        <dbReference type="EMBL" id="SBT52899.1"/>
    </source>
</evidence>
<feature type="DNA-binding region" description="OmpR/PhoB-type" evidence="3">
    <location>
        <begin position="1"/>
        <end position="90"/>
    </location>
</feature>
<keyword evidence="2 3" id="KW-0238">DNA-binding</keyword>
<dbReference type="PRINTS" id="PR00364">
    <property type="entry name" value="DISEASERSIST"/>
</dbReference>
<dbReference type="SMART" id="SM00862">
    <property type="entry name" value="Trans_reg_C"/>
    <property type="match status" value="1"/>
</dbReference>
<dbReference type="GO" id="GO:0003677">
    <property type="term" value="F:DNA binding"/>
    <property type="evidence" value="ECO:0007669"/>
    <property type="project" value="UniProtKB-UniRule"/>
</dbReference>
<dbReference type="Gene3D" id="1.10.10.10">
    <property type="entry name" value="Winged helix-like DNA-binding domain superfamily/Winged helix DNA-binding domain"/>
    <property type="match status" value="1"/>
</dbReference>
<dbReference type="InterPro" id="IPR011990">
    <property type="entry name" value="TPR-like_helical_dom_sf"/>
</dbReference>
<dbReference type="Pfam" id="PF25872">
    <property type="entry name" value="HTH_77"/>
    <property type="match status" value="1"/>
</dbReference>
<dbReference type="CDD" id="cd15831">
    <property type="entry name" value="BTAD"/>
    <property type="match status" value="1"/>
</dbReference>
<dbReference type="Pfam" id="PF13401">
    <property type="entry name" value="AAA_22"/>
    <property type="match status" value="1"/>
</dbReference>
<gene>
    <name evidence="5" type="ORF">GA0070611_5850</name>
</gene>
<dbReference type="OrthoDB" id="33864at2"/>
<name>A0A1A9A9M4_9ACTN</name>
<sequence length="1071" mass="113103">MRISLLGPLELRADTGTPVQVGGARLRRLLILLALEPGRTVTAGRLVDGIWAGDPPPGGANALQALVSRLRRGVPGLPVETRPGGYRLAVAPDDVDLHRFEAAVRAGRARLDTDPADGCRQLADALALWRGPALADVAELDFARAPVARLTELRLAATEDLIEARLAGPAPAALLPELRELVAAHPLRERPAELLIRALHRAGRGAEALAEYERLRTALADALGVDPGPELTALHLEILRAGPPDGAYADPPDRARGGNLPAALTSFVGREEAVAQVAALLGRHRLVTLTGPGGAGKTRLAVESGRTVTGRFPDGVWLVELAPVTDPTEVPQAVLAALGRGEQALLARIGRGGPEPAEPVDRLVEALAGRTALLLLDNCEHLLDAAAGLAERLLTAGPGLRVLATSREPLGVTGEALRPVDSLALPPAGADPGTASAYPAVRLFADRAGAVRADFAVDAATVGPVVRICRALDGMPLAIELAAARLRALTAAQVDERLHDRFRLLTGGSRTALPRHQTLRAVVDWSWDLLAEDERALWRRLAVFAGGADLAAAERVCAGAPGPAAGPDVLDRLAALVEKSLVVAVGADEPRYRMLETVRAYGLHRLAEAGEADRVRRAHAAEYLALAEEAEPWLRTGEQLRWLRRLAVDHDNLHAGLRYAVAEGDAPTAVRYAAALGWYWWLSGRRVEGGELAAQVFALPDLAQRSAPDRLAVAYTMAALNLVSTRNDLPTGMAWLERAAALAIGNESAHPVLRLVGLVVASFRAGLPPQAPAEIGTLFADPDPWVAGTARLFQAHASLNAGHSDESAEADLRAALAHYRAVGDRWGMSFALTSLADLLDRRGEAARATPFHEEALGWFEALGVLDDVPEMRLRLAYNLWRRGDHDRALSALARAEREAELSGSDETRAAVAHGRAEILRAQGDRVGARARLVQSLALIGERTVAPQWRALHASNLALLDAADGHLDAARAHHDRALELALGSQDAPVVGAVLVGYADLALRLGRPADAARLLGAASGVRGGPDHAILDRPRVVAAARAALGEAGFAQAYAGGLGHRLETAAEAVRVTLDA</sequence>
<proteinExistence type="inferred from homology"/>
<dbReference type="GO" id="GO:0016887">
    <property type="term" value="F:ATP hydrolysis activity"/>
    <property type="evidence" value="ECO:0007669"/>
    <property type="project" value="InterPro"/>
</dbReference>
<evidence type="ECO:0000256" key="3">
    <source>
        <dbReference type="PROSITE-ProRule" id="PRU01091"/>
    </source>
</evidence>
<dbReference type="SMART" id="SM01043">
    <property type="entry name" value="BTAD"/>
    <property type="match status" value="1"/>
</dbReference>
<dbReference type="Proteomes" id="UP000199385">
    <property type="component" value="Chromosome I"/>
</dbReference>
<dbReference type="STRING" id="261654.GA0070611_5850"/>